<dbReference type="PANTHER" id="PTHR34700">
    <property type="entry name" value="POTASSIUM BINDING PROTEIN KBP"/>
    <property type="match status" value="1"/>
</dbReference>
<feature type="domain" description="LysM" evidence="5">
    <location>
        <begin position="201"/>
        <end position="248"/>
    </location>
</feature>
<proteinExistence type="inferred from homology"/>
<dbReference type="InterPro" id="IPR010618">
    <property type="entry name" value="RPF"/>
</dbReference>
<dbReference type="CDD" id="cd00118">
    <property type="entry name" value="LysM"/>
    <property type="match status" value="1"/>
</dbReference>
<comment type="similarity">
    <text evidence="1">Belongs to the transglycosylase family. Rpf subfamily.</text>
</comment>
<dbReference type="SUPFAM" id="SSF54106">
    <property type="entry name" value="LysM domain"/>
    <property type="match status" value="1"/>
</dbReference>
<dbReference type="InterPro" id="IPR018392">
    <property type="entry name" value="LysM"/>
</dbReference>
<gene>
    <name evidence="6" type="ORF">FGL98_08675</name>
</gene>
<feature type="region of interest" description="Disordered" evidence="3">
    <location>
        <begin position="135"/>
        <end position="202"/>
    </location>
</feature>
<dbReference type="Proteomes" id="UP000320244">
    <property type="component" value="Unassembled WGS sequence"/>
</dbReference>
<reference evidence="6 7" key="1">
    <citation type="submission" date="2019-05" db="EMBL/GenBank/DDBJ databases">
        <authorList>
            <person name="Lee S.D."/>
        </authorList>
    </citation>
    <scope>NUCLEOTIDE SEQUENCE [LARGE SCALE GENOMIC DNA]</scope>
    <source>
        <strain evidence="6 7">C5-26</strain>
    </source>
</reference>
<evidence type="ECO:0000256" key="4">
    <source>
        <dbReference type="SAM" id="SignalP"/>
    </source>
</evidence>
<comment type="caution">
    <text evidence="6">The sequence shown here is derived from an EMBL/GenBank/DDBJ whole genome shotgun (WGS) entry which is preliminary data.</text>
</comment>
<dbReference type="OrthoDB" id="1404170at2"/>
<dbReference type="Gene3D" id="3.10.350.10">
    <property type="entry name" value="LysM domain"/>
    <property type="match status" value="1"/>
</dbReference>
<evidence type="ECO:0000256" key="1">
    <source>
        <dbReference type="ARBA" id="ARBA00010830"/>
    </source>
</evidence>
<dbReference type="CDD" id="cd13925">
    <property type="entry name" value="RPF"/>
    <property type="match status" value="1"/>
</dbReference>
<dbReference type="AlphaFoldDB" id="A0A563E2Q2"/>
<dbReference type="SMART" id="SM00257">
    <property type="entry name" value="LysM"/>
    <property type="match status" value="1"/>
</dbReference>
<dbReference type="EMBL" id="VCQV01000009">
    <property type="protein sequence ID" value="TWP36820.1"/>
    <property type="molecule type" value="Genomic_DNA"/>
</dbReference>
<dbReference type="Pfam" id="PF01476">
    <property type="entry name" value="LysM"/>
    <property type="match status" value="1"/>
</dbReference>
<dbReference type="InterPro" id="IPR023346">
    <property type="entry name" value="Lysozyme-like_dom_sf"/>
</dbReference>
<keyword evidence="2" id="KW-0378">Hydrolase</keyword>
<evidence type="ECO:0000256" key="3">
    <source>
        <dbReference type="SAM" id="MobiDB-lite"/>
    </source>
</evidence>
<dbReference type="PANTHER" id="PTHR34700:SF4">
    <property type="entry name" value="PHAGE-LIKE ELEMENT PBSX PROTEIN XKDP"/>
    <property type="match status" value="1"/>
</dbReference>
<feature type="signal peptide" evidence="4">
    <location>
        <begin position="1"/>
        <end position="50"/>
    </location>
</feature>
<evidence type="ECO:0000313" key="7">
    <source>
        <dbReference type="Proteomes" id="UP000320244"/>
    </source>
</evidence>
<reference evidence="6 7" key="2">
    <citation type="submission" date="2019-08" db="EMBL/GenBank/DDBJ databases">
        <title>Jejuicoccus antrihumi gen. nov., sp. nov., a new member of the family Dermacoccaceae isolated from a cave.</title>
        <authorList>
            <person name="Schumann P."/>
            <person name="Kim I.S."/>
        </authorList>
    </citation>
    <scope>NUCLEOTIDE SEQUENCE [LARGE SCALE GENOMIC DNA]</scope>
    <source>
        <strain evidence="6 7">C5-26</strain>
    </source>
</reference>
<keyword evidence="4" id="KW-0732">Signal</keyword>
<dbReference type="GO" id="GO:0016787">
    <property type="term" value="F:hydrolase activity"/>
    <property type="evidence" value="ECO:0007669"/>
    <property type="project" value="UniProtKB-KW"/>
</dbReference>
<protein>
    <submittedName>
        <fullName evidence="6">LysM peptidoglycan-binding domain-containing protein</fullName>
    </submittedName>
</protein>
<dbReference type="SUPFAM" id="SSF53955">
    <property type="entry name" value="Lysozyme-like"/>
    <property type="match status" value="1"/>
</dbReference>
<evidence type="ECO:0000313" key="6">
    <source>
        <dbReference type="EMBL" id="TWP36820.1"/>
    </source>
</evidence>
<organism evidence="6 7">
    <name type="scientific">Leekyejoonella antrihumi</name>
    <dbReference type="NCBI Taxonomy" id="1660198"/>
    <lineage>
        <taxon>Bacteria</taxon>
        <taxon>Bacillati</taxon>
        <taxon>Actinomycetota</taxon>
        <taxon>Actinomycetes</taxon>
        <taxon>Micrococcales</taxon>
        <taxon>Dermacoccaceae</taxon>
        <taxon>Leekyejoonella</taxon>
    </lineage>
</organism>
<keyword evidence="7" id="KW-1185">Reference proteome</keyword>
<name>A0A563E2Q2_9MICO</name>
<feature type="chain" id="PRO_5021947889" evidence="4">
    <location>
        <begin position="51"/>
        <end position="250"/>
    </location>
</feature>
<feature type="compositionally biased region" description="Polar residues" evidence="3">
    <location>
        <begin position="165"/>
        <end position="179"/>
    </location>
</feature>
<evidence type="ECO:0000259" key="5">
    <source>
        <dbReference type="PROSITE" id="PS51782"/>
    </source>
</evidence>
<accession>A0A563E2Q2</accession>
<dbReference type="PROSITE" id="PS51782">
    <property type="entry name" value="LYSM"/>
    <property type="match status" value="1"/>
</dbReference>
<dbReference type="InterPro" id="IPR052196">
    <property type="entry name" value="Bact_Kbp"/>
</dbReference>
<evidence type="ECO:0000256" key="2">
    <source>
        <dbReference type="ARBA" id="ARBA00022801"/>
    </source>
</evidence>
<dbReference type="Gene3D" id="1.10.530.10">
    <property type="match status" value="1"/>
</dbReference>
<dbReference type="Pfam" id="PF06737">
    <property type="entry name" value="Transglycosylas"/>
    <property type="match status" value="1"/>
</dbReference>
<feature type="compositionally biased region" description="Polar residues" evidence="3">
    <location>
        <begin position="146"/>
        <end position="156"/>
    </location>
</feature>
<sequence>MRGAVVPRIRREDIPLLNRINSRTRKAALLATSTAAVAGLTMGAAGTAHAASGGVWDRVAQCESGGNWSINTGNGFYGGLQFTLQTWHAFGGSGMPNQASPAQQIAVAQRVLASQGPGAWPVCSVKAGLTAGNGGGSGSYNPAPQQPVQQKSYTKHTTTEHHNTQRSYTPRHSQQSTSRSEQRPAVQQAPRHLAQTPQSSKTITVKSGDTLSKLAKSHGISNWKQLWMANVNKVSNPNLILVGQTLHLPA</sequence>
<dbReference type="InterPro" id="IPR036779">
    <property type="entry name" value="LysM_dom_sf"/>
</dbReference>